<dbReference type="InterPro" id="IPR041522">
    <property type="entry name" value="CdaR_GGDEF"/>
</dbReference>
<dbReference type="RefSeq" id="WP_306065239.1">
    <property type="nucleotide sequence ID" value="NZ_JAROCA020000001.1"/>
</dbReference>
<organism evidence="4 5">
    <name type="scientific">Tigheibacillus jepli</name>
    <dbReference type="NCBI Taxonomy" id="3035914"/>
    <lineage>
        <taxon>Bacteria</taxon>
        <taxon>Bacillati</taxon>
        <taxon>Bacillota</taxon>
        <taxon>Bacilli</taxon>
        <taxon>Bacillales</taxon>
        <taxon>Bacillaceae</taxon>
        <taxon>Tigheibacillus</taxon>
    </lineage>
</organism>
<feature type="domain" description="PucR C-terminal helix-turn-helix" evidence="2">
    <location>
        <begin position="354"/>
        <end position="411"/>
    </location>
</feature>
<evidence type="ECO:0000259" key="2">
    <source>
        <dbReference type="Pfam" id="PF13556"/>
    </source>
</evidence>
<evidence type="ECO:0000313" key="5">
    <source>
        <dbReference type="Proteomes" id="UP001228376"/>
    </source>
</evidence>
<evidence type="ECO:0000313" key="4">
    <source>
        <dbReference type="EMBL" id="MDY0405320.1"/>
    </source>
</evidence>
<gene>
    <name evidence="4" type="ORF">P5G51_007845</name>
</gene>
<dbReference type="Gene3D" id="1.10.10.2840">
    <property type="entry name" value="PucR C-terminal helix-turn-helix domain"/>
    <property type="match status" value="1"/>
</dbReference>
<evidence type="ECO:0000259" key="3">
    <source>
        <dbReference type="Pfam" id="PF17853"/>
    </source>
</evidence>
<dbReference type="Proteomes" id="UP001228376">
    <property type="component" value="Unassembled WGS sequence"/>
</dbReference>
<accession>A0ABU5CGH5</accession>
<dbReference type="InterPro" id="IPR029016">
    <property type="entry name" value="GAF-like_dom_sf"/>
</dbReference>
<keyword evidence="5" id="KW-1185">Reference proteome</keyword>
<dbReference type="InterPro" id="IPR051448">
    <property type="entry name" value="CdaR-like_regulators"/>
</dbReference>
<name>A0ABU5CGH5_9BACI</name>
<protein>
    <submittedName>
        <fullName evidence="4">Helix-turn-helix domain-containing protein</fullName>
    </submittedName>
</protein>
<dbReference type="InterPro" id="IPR025736">
    <property type="entry name" value="PucR_C-HTH_dom"/>
</dbReference>
<proteinExistence type="inferred from homology"/>
<dbReference type="Pfam" id="PF17853">
    <property type="entry name" value="GGDEF_2"/>
    <property type="match status" value="1"/>
</dbReference>
<evidence type="ECO:0000256" key="1">
    <source>
        <dbReference type="ARBA" id="ARBA00006754"/>
    </source>
</evidence>
<dbReference type="PANTHER" id="PTHR33744:SF1">
    <property type="entry name" value="DNA-BINDING TRANSCRIPTIONAL ACTIVATOR ADER"/>
    <property type="match status" value="1"/>
</dbReference>
<feature type="domain" description="CdaR GGDEF-like" evidence="3">
    <location>
        <begin position="173"/>
        <end position="300"/>
    </location>
</feature>
<dbReference type="InterPro" id="IPR042070">
    <property type="entry name" value="PucR_C-HTH_sf"/>
</dbReference>
<comment type="caution">
    <text evidence="4">The sequence shown here is derived from an EMBL/GenBank/DDBJ whole genome shotgun (WGS) entry which is preliminary data.</text>
</comment>
<dbReference type="Pfam" id="PF13556">
    <property type="entry name" value="HTH_30"/>
    <property type="match status" value="1"/>
</dbReference>
<sequence length="416" mass="48562">MENESNELSASVIERMDTFESVNNLADWIADMLDCPITIEDSNHRLISYSSHEDNLDEARISTIIRRKVPDKVINSLWKSGMMQILFENDEPVVIPAIKEVGLGNRVAVSVRENNEILGFIWAHTNDKTLEEKELQLLKIAAKHVKKQLLQSRLRKRKNEDSYNNFFWQLLLGELSDEKKITRLARQFGIQLDGYLAIIVVEFANEHMAKIEKYAYYLAETLKQLEIVCKLFDQGQFILLVKSNQKEKMQELSRQFIRSFTEKISKQLDIQNVNASAGSIYRSPIHIKDSYKQALKVLDIKESLPKKLDKIFFYQELGVYQFIGELCEIRQRGFYQNEYIEKLRAYDKERQTELLPTLKKFLECDSNVSLAAKMMYIHTNTMNYRLKRIAEVSGMNLKNMNLKVTAYLDLLIDDMT</sequence>
<dbReference type="PANTHER" id="PTHR33744">
    <property type="entry name" value="CARBOHYDRATE DIACID REGULATOR"/>
    <property type="match status" value="1"/>
</dbReference>
<reference evidence="4 5" key="1">
    <citation type="submission" date="2023-10" db="EMBL/GenBank/DDBJ databases">
        <title>179-bfca-hs.</title>
        <authorList>
            <person name="Miliotis G."/>
            <person name="Sengupta P."/>
            <person name="Hameed A."/>
            <person name="Chuvochina M."/>
            <person name="Mcdonagh F."/>
            <person name="Simpson A.C."/>
            <person name="Singh N.K."/>
            <person name="Rekha P.D."/>
            <person name="Raman K."/>
            <person name="Hugenholtz P."/>
            <person name="Venkateswaran K."/>
        </authorList>
    </citation>
    <scope>NUCLEOTIDE SEQUENCE [LARGE SCALE GENOMIC DNA]</scope>
    <source>
        <strain evidence="4 5">179-BFC-A-HS</strain>
    </source>
</reference>
<dbReference type="Gene3D" id="3.30.450.40">
    <property type="match status" value="1"/>
</dbReference>
<dbReference type="EMBL" id="JAROCA020000001">
    <property type="protein sequence ID" value="MDY0405320.1"/>
    <property type="molecule type" value="Genomic_DNA"/>
</dbReference>
<comment type="similarity">
    <text evidence="1">Belongs to the CdaR family.</text>
</comment>